<dbReference type="InterPro" id="IPR007318">
    <property type="entry name" value="Phopholipid_MeTrfase"/>
</dbReference>
<dbReference type="Proteomes" id="UP000271469">
    <property type="component" value="Chromosome"/>
</dbReference>
<evidence type="ECO:0000256" key="4">
    <source>
        <dbReference type="ARBA" id="ARBA00023136"/>
    </source>
</evidence>
<feature type="transmembrane region" description="Helical" evidence="5">
    <location>
        <begin position="133"/>
        <end position="153"/>
    </location>
</feature>
<evidence type="ECO:0000313" key="7">
    <source>
        <dbReference type="Proteomes" id="UP000271469"/>
    </source>
</evidence>
<protein>
    <recommendedName>
        <fullName evidence="8">Phospholipid methyltransferase</fullName>
    </recommendedName>
</protein>
<evidence type="ECO:0008006" key="8">
    <source>
        <dbReference type="Google" id="ProtNLM"/>
    </source>
</evidence>
<accession>A0A3G8JTY8</accession>
<keyword evidence="4 5" id="KW-0472">Membrane</keyword>
<evidence type="ECO:0000256" key="1">
    <source>
        <dbReference type="ARBA" id="ARBA00004127"/>
    </source>
</evidence>
<feature type="transmembrane region" description="Helical" evidence="5">
    <location>
        <begin position="206"/>
        <end position="226"/>
    </location>
</feature>
<organism evidence="6 7">
    <name type="scientific">Gordonia insulae</name>
    <dbReference type="NCBI Taxonomy" id="2420509"/>
    <lineage>
        <taxon>Bacteria</taxon>
        <taxon>Bacillati</taxon>
        <taxon>Actinomycetota</taxon>
        <taxon>Actinomycetes</taxon>
        <taxon>Mycobacteriales</taxon>
        <taxon>Gordoniaceae</taxon>
        <taxon>Gordonia</taxon>
    </lineage>
</organism>
<feature type="transmembrane region" description="Helical" evidence="5">
    <location>
        <begin position="165"/>
        <end position="186"/>
    </location>
</feature>
<dbReference type="OrthoDB" id="941586at2"/>
<keyword evidence="2 5" id="KW-0812">Transmembrane</keyword>
<feature type="transmembrane region" description="Helical" evidence="5">
    <location>
        <begin position="274"/>
        <end position="292"/>
    </location>
</feature>
<feature type="transmembrane region" description="Helical" evidence="5">
    <location>
        <begin position="247"/>
        <end position="268"/>
    </location>
</feature>
<evidence type="ECO:0000256" key="3">
    <source>
        <dbReference type="ARBA" id="ARBA00022989"/>
    </source>
</evidence>
<gene>
    <name evidence="6" type="ORF">D7316_04792</name>
</gene>
<dbReference type="Pfam" id="PF04191">
    <property type="entry name" value="PEMT"/>
    <property type="match status" value="1"/>
</dbReference>
<dbReference type="AlphaFoldDB" id="A0A3G8JTY8"/>
<evidence type="ECO:0000256" key="2">
    <source>
        <dbReference type="ARBA" id="ARBA00022692"/>
    </source>
</evidence>
<evidence type="ECO:0000256" key="5">
    <source>
        <dbReference type="SAM" id="Phobius"/>
    </source>
</evidence>
<name>A0A3G8JTY8_9ACTN</name>
<sequence>MIALPFAGDWLDVSTVRMLAVMAPVVVAAGLWLAVTDVRRRGAAVLALLWNLLGLTMINVMAVAVGWWSFGTEGGDMFGLPVDLMIGWAVAWSMLPVLAARWIRPAHSVVALVLLDVYAMPSLTPAVALSSGWWWGEALAVVTCLIPGVVLAEATTRGRFLGLRVVMQMVLFGALLIVAIPSAAMASTDTPWTDVWARIGGPLDIVLVQVAGVVALVAVSAVIEFARHGGTPYPWDPPRRLVTSGPYAYVANPMQLCGTALLLVMAGITGLPALAGAAVAAAAFSSGLAAYVENDALARRFGGEFDGYRRSVRPWWPRWRPTVCGEPARVYLARGCDPCSDLAGWLLDRRPAGLDVRPAEGHREALRRMRYETDVVAVDGVRAFGTALTHLNLVWAVAGWVIATPGIAHVLQVLVDVAGGAPREIARD</sequence>
<dbReference type="RefSeq" id="WP_124710426.1">
    <property type="nucleotide sequence ID" value="NZ_CP033972.1"/>
</dbReference>
<comment type="subcellular location">
    <subcellularLocation>
        <location evidence="1">Endomembrane system</location>
        <topology evidence="1">Multi-pass membrane protein</topology>
    </subcellularLocation>
</comment>
<feature type="transmembrane region" description="Helical" evidence="5">
    <location>
        <begin position="82"/>
        <end position="102"/>
    </location>
</feature>
<dbReference type="KEGG" id="gom:D7316_04792"/>
<feature type="transmembrane region" description="Helical" evidence="5">
    <location>
        <begin position="109"/>
        <end position="127"/>
    </location>
</feature>
<reference evidence="6 7" key="1">
    <citation type="submission" date="2018-11" db="EMBL/GenBank/DDBJ databases">
        <title>Gordonia insulae sp. nov., isolated from an island soil.</title>
        <authorList>
            <person name="Kim Y.S."/>
            <person name="Kim S.B."/>
        </authorList>
    </citation>
    <scope>NUCLEOTIDE SEQUENCE [LARGE SCALE GENOMIC DNA]</scope>
    <source>
        <strain evidence="6 7">MMS17-SY073</strain>
    </source>
</reference>
<proteinExistence type="predicted"/>
<dbReference type="EMBL" id="CP033972">
    <property type="protein sequence ID" value="AZG48175.1"/>
    <property type="molecule type" value="Genomic_DNA"/>
</dbReference>
<dbReference type="Gene3D" id="1.20.120.1630">
    <property type="match status" value="1"/>
</dbReference>
<feature type="transmembrane region" description="Helical" evidence="5">
    <location>
        <begin position="15"/>
        <end position="35"/>
    </location>
</feature>
<keyword evidence="3 5" id="KW-1133">Transmembrane helix</keyword>
<evidence type="ECO:0000313" key="6">
    <source>
        <dbReference type="EMBL" id="AZG48175.1"/>
    </source>
</evidence>
<feature type="transmembrane region" description="Helical" evidence="5">
    <location>
        <begin position="47"/>
        <end position="70"/>
    </location>
</feature>
<keyword evidence="7" id="KW-1185">Reference proteome</keyword>
<dbReference type="GO" id="GO:0012505">
    <property type="term" value="C:endomembrane system"/>
    <property type="evidence" value="ECO:0007669"/>
    <property type="project" value="UniProtKB-SubCell"/>
</dbReference>